<dbReference type="HOGENOM" id="CLU_013966_0_0_1"/>
<evidence type="ECO:0000256" key="3">
    <source>
        <dbReference type="ARBA" id="ARBA00023125"/>
    </source>
</evidence>
<feature type="region of interest" description="Disordered" evidence="7">
    <location>
        <begin position="48"/>
        <end position="84"/>
    </location>
</feature>
<feature type="compositionally biased region" description="Polar residues" evidence="7">
    <location>
        <begin position="696"/>
        <end position="714"/>
    </location>
</feature>
<feature type="compositionally biased region" description="Low complexity" evidence="7">
    <location>
        <begin position="492"/>
        <end position="526"/>
    </location>
</feature>
<keyword evidence="6" id="KW-0175">Coiled coil</keyword>
<feature type="compositionally biased region" description="Polar residues" evidence="7">
    <location>
        <begin position="823"/>
        <end position="842"/>
    </location>
</feature>
<dbReference type="GO" id="GO:0003700">
    <property type="term" value="F:DNA-binding transcription factor activity"/>
    <property type="evidence" value="ECO:0007669"/>
    <property type="project" value="InterPro"/>
</dbReference>
<comment type="subcellular location">
    <subcellularLocation>
        <location evidence="1">Nucleus</location>
    </subcellularLocation>
</comment>
<feature type="compositionally biased region" description="Polar residues" evidence="7">
    <location>
        <begin position="48"/>
        <end position="60"/>
    </location>
</feature>
<evidence type="ECO:0000256" key="4">
    <source>
        <dbReference type="ARBA" id="ARBA00023242"/>
    </source>
</evidence>
<proteinExistence type="inferred from homology"/>
<feature type="domain" description="HSF-type DNA-binding" evidence="8">
    <location>
        <begin position="140"/>
        <end position="247"/>
    </location>
</feature>
<comment type="similarity">
    <text evidence="2 5">Belongs to the HSF family.</text>
</comment>
<feature type="compositionally biased region" description="Gly residues" evidence="7">
    <location>
        <begin position="280"/>
        <end position="289"/>
    </location>
</feature>
<feature type="region of interest" description="Disordered" evidence="7">
    <location>
        <begin position="783"/>
        <end position="881"/>
    </location>
</feature>
<evidence type="ECO:0000313" key="9">
    <source>
        <dbReference type="EMBL" id="KDB20029.1"/>
    </source>
</evidence>
<evidence type="ECO:0000259" key="8">
    <source>
        <dbReference type="SMART" id="SM00415"/>
    </source>
</evidence>
<evidence type="ECO:0000256" key="1">
    <source>
        <dbReference type="ARBA" id="ARBA00004123"/>
    </source>
</evidence>
<evidence type="ECO:0000256" key="6">
    <source>
        <dbReference type="SAM" id="Coils"/>
    </source>
</evidence>
<dbReference type="Gene3D" id="1.10.10.10">
    <property type="entry name" value="Winged helix-like DNA-binding domain superfamily/Winged helix DNA-binding domain"/>
    <property type="match status" value="1"/>
</dbReference>
<comment type="caution">
    <text evidence="9">The sequence shown here is derived from an EMBL/GenBank/DDBJ whole genome shotgun (WGS) entry which is preliminary data.</text>
</comment>
<keyword evidence="10" id="KW-1185">Reference proteome</keyword>
<dbReference type="InterPro" id="IPR036388">
    <property type="entry name" value="WH-like_DNA-bd_sf"/>
</dbReference>
<gene>
    <name evidence="9" type="ORF">H109_07997</name>
</gene>
<feature type="compositionally biased region" description="Polar residues" evidence="7">
    <location>
        <begin position="446"/>
        <end position="455"/>
    </location>
</feature>
<keyword evidence="3" id="KW-0238">DNA-binding</keyword>
<evidence type="ECO:0000313" key="10">
    <source>
        <dbReference type="Proteomes" id="UP000024533"/>
    </source>
</evidence>
<name>A0A059IWW3_TRIIM</name>
<dbReference type="GO" id="GO:0043565">
    <property type="term" value="F:sequence-specific DNA binding"/>
    <property type="evidence" value="ECO:0007669"/>
    <property type="project" value="InterPro"/>
</dbReference>
<feature type="region of interest" description="Disordered" evidence="7">
    <location>
        <begin position="249"/>
        <end position="294"/>
    </location>
</feature>
<dbReference type="Pfam" id="PF00447">
    <property type="entry name" value="HSF_DNA-bind"/>
    <property type="match status" value="1"/>
</dbReference>
<feature type="compositionally biased region" description="Low complexity" evidence="7">
    <location>
        <begin position="722"/>
        <end position="747"/>
    </location>
</feature>
<feature type="region of interest" description="Disordered" evidence="7">
    <location>
        <begin position="656"/>
        <end position="747"/>
    </location>
</feature>
<evidence type="ECO:0000256" key="5">
    <source>
        <dbReference type="RuleBase" id="RU004020"/>
    </source>
</evidence>
<feature type="region of interest" description="Disordered" evidence="7">
    <location>
        <begin position="213"/>
        <end position="232"/>
    </location>
</feature>
<evidence type="ECO:0000256" key="7">
    <source>
        <dbReference type="SAM" id="MobiDB-lite"/>
    </source>
</evidence>
<evidence type="ECO:0000256" key="2">
    <source>
        <dbReference type="ARBA" id="ARBA00006403"/>
    </source>
</evidence>
<dbReference type="InterPro" id="IPR000232">
    <property type="entry name" value="HSF_DNA-bd"/>
</dbReference>
<dbReference type="FunFam" id="1.10.10.10:FF:000173">
    <property type="entry name" value="Heat shock transcription factor Hsf1"/>
    <property type="match status" value="1"/>
</dbReference>
<dbReference type="PANTHER" id="PTHR10015">
    <property type="entry name" value="HEAT SHOCK TRANSCRIPTION FACTOR"/>
    <property type="match status" value="1"/>
</dbReference>
<accession>A0A059IWW3</accession>
<dbReference type="AlphaFoldDB" id="A0A059IWW3"/>
<reference evidence="9 10" key="1">
    <citation type="submission" date="2014-02" db="EMBL/GenBank/DDBJ databases">
        <title>The Genome Sequence of Trichophyton interdigitale MR816.</title>
        <authorList>
            <consortium name="The Broad Institute Genomics Platform"/>
            <person name="Cuomo C.A."/>
            <person name="White T.C."/>
            <person name="Graser Y."/>
            <person name="Martinez-Rossi N."/>
            <person name="Heitman J."/>
            <person name="Young S.K."/>
            <person name="Zeng Q."/>
            <person name="Gargeya S."/>
            <person name="Abouelleil A."/>
            <person name="Alvarado L."/>
            <person name="Chapman S.B."/>
            <person name="Gainer-Dewar J."/>
            <person name="Goldberg J."/>
            <person name="Griggs A."/>
            <person name="Gujja S."/>
            <person name="Hansen M."/>
            <person name="Howarth C."/>
            <person name="Imamovic A."/>
            <person name="Larimer J."/>
            <person name="Martinez D."/>
            <person name="Murphy C."/>
            <person name="Pearson M.D."/>
            <person name="Persinoti G."/>
            <person name="Poon T."/>
            <person name="Priest M."/>
            <person name="Roberts A.D."/>
            <person name="Saif S."/>
            <person name="Shea T.D."/>
            <person name="Sykes S.N."/>
            <person name="Wortman J."/>
            <person name="Nusbaum C."/>
            <person name="Birren B."/>
        </authorList>
    </citation>
    <scope>NUCLEOTIDE SEQUENCE [LARGE SCALE GENOMIC DNA]</scope>
    <source>
        <strain evidence="9 10">MR816</strain>
    </source>
</reference>
<dbReference type="STRING" id="1215338.A0A059IWW3"/>
<feature type="coiled-coil region" evidence="6">
    <location>
        <begin position="336"/>
        <end position="363"/>
    </location>
</feature>
<dbReference type="InterPro" id="IPR036390">
    <property type="entry name" value="WH_DNA-bd_sf"/>
</dbReference>
<dbReference type="PRINTS" id="PR00056">
    <property type="entry name" value="HSFDOMAIN"/>
</dbReference>
<dbReference type="GO" id="GO:0005634">
    <property type="term" value="C:nucleus"/>
    <property type="evidence" value="ECO:0007669"/>
    <property type="project" value="UniProtKB-SubCell"/>
</dbReference>
<dbReference type="PANTHER" id="PTHR10015:SF427">
    <property type="entry name" value="HEAT SHOCK FACTOR PROTEIN"/>
    <property type="match status" value="1"/>
</dbReference>
<dbReference type="OrthoDB" id="60033at2759"/>
<protein>
    <recommendedName>
        <fullName evidence="8">HSF-type DNA-binding domain-containing protein</fullName>
    </recommendedName>
</protein>
<keyword evidence="4" id="KW-0539">Nucleus</keyword>
<feature type="compositionally biased region" description="Low complexity" evidence="7">
    <location>
        <begin position="791"/>
        <end position="808"/>
    </location>
</feature>
<dbReference type="SUPFAM" id="SSF46785">
    <property type="entry name" value="Winged helix' DNA-binding domain"/>
    <property type="match status" value="1"/>
</dbReference>
<dbReference type="Proteomes" id="UP000024533">
    <property type="component" value="Unassembled WGS sequence"/>
</dbReference>
<dbReference type="SMART" id="SM00415">
    <property type="entry name" value="HSF"/>
    <property type="match status" value="1"/>
</dbReference>
<feature type="compositionally biased region" description="Polar residues" evidence="7">
    <location>
        <begin position="72"/>
        <end position="84"/>
    </location>
</feature>
<dbReference type="OMA" id="QWGQNPP"/>
<dbReference type="EMBL" id="AOKY01000947">
    <property type="protein sequence ID" value="KDB20029.1"/>
    <property type="molecule type" value="Genomic_DNA"/>
</dbReference>
<sequence>MSSQSLSRKRPAPGATPLAHQQMASLPNFPIPSQLSNEQFLQQWAPNTATSGVNQPNPNSAAFAAGDDGTGLMSNQLTRRPGNNQIISRARMGEQNLVPMMDQNSLSMNDVSNSGTGETEEEMRQRALRVKKESLAKRKHIPPFIQKLTSFLDDSKNADLIQWSEDGNSFIVLDEDEFAKSLIPELFKHNNYASFVRQLNMYGFHKKVGLSDNSMRASERKNKSPSEYSNPYFKRGQPDLLWLIQKPKNVSGQGRGGSKGGRVKLEPDVDDAEGEEFGEESGGGPSGAGGREDKSRFRGQLALGSGEGMLHGDQLTDVYRELQAIRHQQHVISTTIQKLRRDHEQLYEQAANFQEQHTRHENSINAILTFLATVYNRSLQGHEGTQGLANSFAGAISQDHQGLSGNIVDVDELADTYESELTPNQPPFKKQRLLLGAPPTRDGQRHNTLSPNPANSAYAGHQRSSSSSGPHKASVQPVSEVEELFDPTSPMTNAAPAQQQPQLQRQGQPPRQTPQPQTQAQNQNLTHPHPKHQGTPGHLPQRDIMSLIQNSNARSNFTTNPSDFPTVLSSLETSGGNSPLTPAQRADMLRLISNENNAAHPTGGQSQNNALIAPNAPQIPSNYSAQLASTRSELDNLVKMQAEQARSVQHLTNMLQPLSPTGSIPGIDNTQIPPPPLDLDNIFNSGDYFSDIPGVENSSSKDGQNQADPNSAAATTPAGGKNDNSNNNNNNNNDNNNNITATADNNQTDDLFDFDTLAADPSQPAPNFFDTFDQFDSASSHGLSGLGDVGSTNMNMNNSSSNTNDNNNLGSGVGQDLDRNRVTETFTSSEATSPANTLVEDNSQNHSRKQSQSQSQGGDGSTEHTHGSPQIMQRRSARNQR</sequence>
<feature type="region of interest" description="Disordered" evidence="7">
    <location>
        <begin position="419"/>
        <end position="541"/>
    </location>
</feature>
<feature type="compositionally biased region" description="Acidic residues" evidence="7">
    <location>
        <begin position="268"/>
        <end position="279"/>
    </location>
</feature>
<organism evidence="9 10">
    <name type="scientific">Trichophyton interdigitale (strain MR816)</name>
    <dbReference type="NCBI Taxonomy" id="1215338"/>
    <lineage>
        <taxon>Eukaryota</taxon>
        <taxon>Fungi</taxon>
        <taxon>Dikarya</taxon>
        <taxon>Ascomycota</taxon>
        <taxon>Pezizomycotina</taxon>
        <taxon>Eurotiomycetes</taxon>
        <taxon>Eurotiomycetidae</taxon>
        <taxon>Onygenales</taxon>
        <taxon>Arthrodermataceae</taxon>
        <taxon>Trichophyton</taxon>
    </lineage>
</organism>